<name>A0A5J4YII6_PORPP</name>
<evidence type="ECO:0000256" key="1">
    <source>
        <dbReference type="PROSITE-ProRule" id="PRU00175"/>
    </source>
</evidence>
<dbReference type="Gene3D" id="3.30.40.10">
    <property type="entry name" value="Zinc/RING finger domain, C3HC4 (zinc finger)"/>
    <property type="match status" value="1"/>
</dbReference>
<gene>
    <name evidence="5" type="ORF">FVE85_1319</name>
</gene>
<dbReference type="Proteomes" id="UP000324585">
    <property type="component" value="Unassembled WGS sequence"/>
</dbReference>
<feature type="transmembrane region" description="Helical" evidence="3">
    <location>
        <begin position="121"/>
        <end position="139"/>
    </location>
</feature>
<dbReference type="PROSITE" id="PS50089">
    <property type="entry name" value="ZF_RING_2"/>
    <property type="match status" value="1"/>
</dbReference>
<dbReference type="Pfam" id="PF13639">
    <property type="entry name" value="zf-RING_2"/>
    <property type="match status" value="1"/>
</dbReference>
<organism evidence="5 6">
    <name type="scientific">Porphyridium purpureum</name>
    <name type="common">Red alga</name>
    <name type="synonym">Porphyridium cruentum</name>
    <dbReference type="NCBI Taxonomy" id="35688"/>
    <lineage>
        <taxon>Eukaryota</taxon>
        <taxon>Rhodophyta</taxon>
        <taxon>Bangiophyceae</taxon>
        <taxon>Porphyridiales</taxon>
        <taxon>Porphyridiaceae</taxon>
        <taxon>Porphyridium</taxon>
    </lineage>
</organism>
<feature type="domain" description="RING-type" evidence="4">
    <location>
        <begin position="346"/>
        <end position="387"/>
    </location>
</feature>
<dbReference type="AlphaFoldDB" id="A0A5J4YII6"/>
<dbReference type="InterPro" id="IPR013083">
    <property type="entry name" value="Znf_RING/FYVE/PHD"/>
</dbReference>
<keyword evidence="3" id="KW-0472">Membrane</keyword>
<evidence type="ECO:0000313" key="6">
    <source>
        <dbReference type="Proteomes" id="UP000324585"/>
    </source>
</evidence>
<dbReference type="InterPro" id="IPR001841">
    <property type="entry name" value="Znf_RING"/>
</dbReference>
<dbReference type="OrthoDB" id="8062037at2759"/>
<evidence type="ECO:0000256" key="3">
    <source>
        <dbReference type="SAM" id="Phobius"/>
    </source>
</evidence>
<proteinExistence type="predicted"/>
<dbReference type="SUPFAM" id="SSF57850">
    <property type="entry name" value="RING/U-box"/>
    <property type="match status" value="1"/>
</dbReference>
<dbReference type="PANTHER" id="PTHR46225">
    <property type="entry name" value="C3H4 TYPE ZINC FINGER PROTEIN"/>
    <property type="match status" value="1"/>
</dbReference>
<comment type="caution">
    <text evidence="5">The sequence shown here is derived from an EMBL/GenBank/DDBJ whole genome shotgun (WGS) entry which is preliminary data.</text>
</comment>
<keyword evidence="6" id="KW-1185">Reference proteome</keyword>
<reference evidence="6" key="1">
    <citation type="journal article" date="2019" name="Nat. Commun.">
        <title>Expansion of phycobilisome linker gene families in mesophilic red algae.</title>
        <authorList>
            <person name="Lee J."/>
            <person name="Kim D."/>
            <person name="Bhattacharya D."/>
            <person name="Yoon H.S."/>
        </authorList>
    </citation>
    <scope>NUCLEOTIDE SEQUENCE [LARGE SCALE GENOMIC DNA]</scope>
    <source>
        <strain evidence="6">CCMP 1328</strain>
    </source>
</reference>
<keyword evidence="3" id="KW-1133">Transmembrane helix</keyword>
<dbReference type="EMBL" id="VRMN01000018">
    <property type="protein sequence ID" value="KAA8490872.1"/>
    <property type="molecule type" value="Genomic_DNA"/>
</dbReference>
<dbReference type="GO" id="GO:0008270">
    <property type="term" value="F:zinc ion binding"/>
    <property type="evidence" value="ECO:0007669"/>
    <property type="project" value="UniProtKB-KW"/>
</dbReference>
<evidence type="ECO:0000256" key="2">
    <source>
        <dbReference type="SAM" id="MobiDB-lite"/>
    </source>
</evidence>
<feature type="transmembrane region" description="Helical" evidence="3">
    <location>
        <begin position="268"/>
        <end position="301"/>
    </location>
</feature>
<evidence type="ECO:0000259" key="4">
    <source>
        <dbReference type="PROSITE" id="PS50089"/>
    </source>
</evidence>
<feature type="transmembrane region" description="Helical" evidence="3">
    <location>
        <begin position="236"/>
        <end position="256"/>
    </location>
</feature>
<dbReference type="SMART" id="SM00184">
    <property type="entry name" value="RING"/>
    <property type="match status" value="1"/>
</dbReference>
<dbReference type="PANTHER" id="PTHR46225:SF19">
    <property type="entry name" value="RING-TYPE DOMAIN-CONTAINING PROTEIN"/>
    <property type="match status" value="1"/>
</dbReference>
<feature type="transmembrane region" description="Helical" evidence="3">
    <location>
        <begin position="90"/>
        <end position="109"/>
    </location>
</feature>
<dbReference type="OMA" id="CVEYKHR"/>
<sequence>MASPHAALDPPMRPMRASANLERSGGDGYSSLPPDRSDSLVAPEQGRTSGEEGERGRQLSAALSRVPQPVQLRSNVASQMRRDLTPAARMLSIFLVSFEFVAEYIVLYIDWDKPCDSFLHLWVVVLMAMQLCSVVLGLASRSALDRVVLISEDASGAPRSTAPSVVFTAGGMGVATNSNISVGPVDASMPASFASDAQSPELSRATSWSTVAENLYGSDVNPTTSSSVNPDLILRWIRILNGLYLAWFLIGSIWVSDGASCAQTAPHLYRLVLVLTIIYYSLLGLPLFCFCLIMCCLPMFIRLMLPYAERAQRRGRCASAEQIAALPTEAFNATSAPEMFGSEQSCVICLSAYADAERLKILPCRHHFHSKCIDEWLCVDKSCPLCKADIDSHDTV</sequence>
<keyword evidence="1" id="KW-0863">Zinc-finger</keyword>
<protein>
    <submittedName>
        <fullName evidence="5">E3 ubiquitin protein ligase RIE1</fullName>
    </submittedName>
</protein>
<feature type="region of interest" description="Disordered" evidence="2">
    <location>
        <begin position="1"/>
        <end position="61"/>
    </location>
</feature>
<accession>A0A5J4YII6</accession>
<keyword evidence="3" id="KW-0812">Transmembrane</keyword>
<keyword evidence="1" id="KW-0862">Zinc</keyword>
<evidence type="ECO:0000313" key="5">
    <source>
        <dbReference type="EMBL" id="KAA8490872.1"/>
    </source>
</evidence>
<keyword evidence="1" id="KW-0479">Metal-binding</keyword>